<evidence type="ECO:0000256" key="3">
    <source>
        <dbReference type="ARBA" id="ARBA00022723"/>
    </source>
</evidence>
<evidence type="ECO:0000256" key="4">
    <source>
        <dbReference type="ARBA" id="ARBA00022729"/>
    </source>
</evidence>
<evidence type="ECO:0000256" key="1">
    <source>
        <dbReference type="ARBA" id="ARBA00009175"/>
    </source>
</evidence>
<feature type="chain" id="PRO_5011965069" evidence="7">
    <location>
        <begin position="21"/>
        <end position="254"/>
    </location>
</feature>
<sequence>MIRVLALSLSLCLLARPALADTVTVFAAASLGPALEEAAALWEDETGHDVTVAAAGSSVLARQIAQGAPADLYVSASPDWMDWTEGQGVIDVESRRVLMTNALVLVGHGGLRIAPVPMSPEFDIPARLGEEGRLAMALVDAVPAGLYGRQALTWLGQWEALAPRVAQADNVRAALALVALGEAPLGVVYATDARAEPRVHVAGTFPPESHDPIVYPGAVIAGADSPEAAGALLDWLAGPAAQAVFARHGFGPPG</sequence>
<dbReference type="Proteomes" id="UP000193570">
    <property type="component" value="Unassembled WGS sequence"/>
</dbReference>
<reference evidence="8 9" key="1">
    <citation type="submission" date="2017-03" db="EMBL/GenBank/DDBJ databases">
        <authorList>
            <person name="Afonso C.L."/>
            <person name="Miller P.J."/>
            <person name="Scott M.A."/>
            <person name="Spackman E."/>
            <person name="Goraichik I."/>
            <person name="Dimitrov K.M."/>
            <person name="Suarez D.L."/>
            <person name="Swayne D.E."/>
        </authorList>
    </citation>
    <scope>NUCLEOTIDE SEQUENCE [LARGE SCALE GENOMIC DNA]</scope>
    <source>
        <strain evidence="8 9">CECT 8625</strain>
    </source>
</reference>
<protein>
    <submittedName>
        <fullName evidence="8">Molybdate-binding periplasmic protein</fullName>
    </submittedName>
</protein>
<dbReference type="FunFam" id="3.40.190.10:FF:000035">
    <property type="entry name" value="Molybdate ABC transporter substrate-binding protein"/>
    <property type="match status" value="1"/>
</dbReference>
<dbReference type="AlphaFoldDB" id="A0A1X6ZI89"/>
<gene>
    <name evidence="8" type="primary">modA</name>
    <name evidence="8" type="ORF">ROJ8625_02650</name>
</gene>
<keyword evidence="2 6" id="KW-0500">Molybdenum</keyword>
<dbReference type="InterPro" id="IPR050682">
    <property type="entry name" value="ModA/WtpA"/>
</dbReference>
<evidence type="ECO:0000313" key="8">
    <source>
        <dbReference type="EMBL" id="SLN52503.1"/>
    </source>
</evidence>
<feature type="binding site" evidence="6">
    <location>
        <position position="57"/>
    </location>
    <ligand>
        <name>molybdate</name>
        <dbReference type="ChEBI" id="CHEBI:36264"/>
    </ligand>
</feature>
<dbReference type="GO" id="GO:0030288">
    <property type="term" value="C:outer membrane-bounded periplasmic space"/>
    <property type="evidence" value="ECO:0007669"/>
    <property type="project" value="TreeGrafter"/>
</dbReference>
<feature type="binding site" evidence="6">
    <location>
        <position position="144"/>
    </location>
    <ligand>
        <name>molybdate</name>
        <dbReference type="ChEBI" id="CHEBI:36264"/>
    </ligand>
</feature>
<name>A0A1X6ZI89_9RHOB</name>
<dbReference type="GO" id="GO:0046872">
    <property type="term" value="F:metal ion binding"/>
    <property type="evidence" value="ECO:0007669"/>
    <property type="project" value="UniProtKB-KW"/>
</dbReference>
<proteinExistence type="inferred from homology"/>
<dbReference type="Gene3D" id="3.40.190.10">
    <property type="entry name" value="Periplasmic binding protein-like II"/>
    <property type="match status" value="2"/>
</dbReference>
<dbReference type="RefSeq" id="WP_085792321.1">
    <property type="nucleotide sequence ID" value="NZ_FWFK01000004.1"/>
</dbReference>
<feature type="signal peptide" evidence="7">
    <location>
        <begin position="1"/>
        <end position="20"/>
    </location>
</feature>
<feature type="binding site" evidence="6">
    <location>
        <position position="189"/>
    </location>
    <ligand>
        <name>molybdate</name>
        <dbReference type="ChEBI" id="CHEBI:36264"/>
    </ligand>
</feature>
<dbReference type="Pfam" id="PF13531">
    <property type="entry name" value="SBP_bac_11"/>
    <property type="match status" value="1"/>
</dbReference>
<dbReference type="EMBL" id="FWFK01000004">
    <property type="protein sequence ID" value="SLN52503.1"/>
    <property type="molecule type" value="Genomic_DNA"/>
</dbReference>
<dbReference type="InterPro" id="IPR010916">
    <property type="entry name" value="TonB_box_CS"/>
</dbReference>
<dbReference type="PROSITE" id="PS00430">
    <property type="entry name" value="TONB_DEPENDENT_REC_1"/>
    <property type="match status" value="1"/>
</dbReference>
<evidence type="ECO:0000313" key="9">
    <source>
        <dbReference type="Proteomes" id="UP000193570"/>
    </source>
</evidence>
<dbReference type="PANTHER" id="PTHR30632">
    <property type="entry name" value="MOLYBDATE-BINDING PERIPLASMIC PROTEIN"/>
    <property type="match status" value="1"/>
</dbReference>
<dbReference type="InterPro" id="IPR005950">
    <property type="entry name" value="ModA"/>
</dbReference>
<dbReference type="PANTHER" id="PTHR30632:SF17">
    <property type="entry name" value="MOLYBDATE-BINDING PROTEIN MODA"/>
    <property type="match status" value="1"/>
</dbReference>
<dbReference type="PIRSF" id="PIRSF004846">
    <property type="entry name" value="ModA"/>
    <property type="match status" value="1"/>
</dbReference>
<organism evidence="8 9">
    <name type="scientific">Roseivivax jejudonensis</name>
    <dbReference type="NCBI Taxonomy" id="1529041"/>
    <lineage>
        <taxon>Bacteria</taxon>
        <taxon>Pseudomonadati</taxon>
        <taxon>Pseudomonadota</taxon>
        <taxon>Alphaproteobacteria</taxon>
        <taxon>Rhodobacterales</taxon>
        <taxon>Roseobacteraceae</taxon>
        <taxon>Roseivivax</taxon>
    </lineage>
</organism>
<dbReference type="SUPFAM" id="SSF53850">
    <property type="entry name" value="Periplasmic binding protein-like II"/>
    <property type="match status" value="1"/>
</dbReference>
<feature type="binding site" evidence="6">
    <location>
        <position position="171"/>
    </location>
    <ligand>
        <name>molybdate</name>
        <dbReference type="ChEBI" id="CHEBI:36264"/>
    </ligand>
</feature>
<comment type="subunit">
    <text evidence="5">The complex is composed of two ATP-binding proteins (ModC), two transmembrane proteins (ModB) and a solute-binding protein (ModA).</text>
</comment>
<dbReference type="NCBIfam" id="TIGR01256">
    <property type="entry name" value="modA"/>
    <property type="match status" value="1"/>
</dbReference>
<dbReference type="GO" id="GO:0015689">
    <property type="term" value="P:molybdate ion transport"/>
    <property type="evidence" value="ECO:0007669"/>
    <property type="project" value="InterPro"/>
</dbReference>
<dbReference type="GO" id="GO:1901359">
    <property type="term" value="F:tungstate binding"/>
    <property type="evidence" value="ECO:0007669"/>
    <property type="project" value="UniProtKB-ARBA"/>
</dbReference>
<evidence type="ECO:0000256" key="6">
    <source>
        <dbReference type="PIRSR" id="PIRSR004846-1"/>
    </source>
</evidence>
<dbReference type="OrthoDB" id="9785015at2"/>
<keyword evidence="4 7" id="KW-0732">Signal</keyword>
<feature type="binding site" evidence="6">
    <location>
        <position position="30"/>
    </location>
    <ligand>
        <name>molybdate</name>
        <dbReference type="ChEBI" id="CHEBI:36264"/>
    </ligand>
</feature>
<keyword evidence="3 6" id="KW-0479">Metal-binding</keyword>
<evidence type="ECO:0000256" key="5">
    <source>
        <dbReference type="ARBA" id="ARBA00062515"/>
    </source>
</evidence>
<accession>A0A1X6ZI89</accession>
<evidence type="ECO:0000256" key="2">
    <source>
        <dbReference type="ARBA" id="ARBA00022505"/>
    </source>
</evidence>
<keyword evidence="9" id="KW-1185">Reference proteome</keyword>
<dbReference type="GO" id="GO:0030973">
    <property type="term" value="F:molybdate ion binding"/>
    <property type="evidence" value="ECO:0007669"/>
    <property type="project" value="TreeGrafter"/>
</dbReference>
<evidence type="ECO:0000256" key="7">
    <source>
        <dbReference type="SAM" id="SignalP"/>
    </source>
</evidence>
<comment type="similarity">
    <text evidence="1">Belongs to the bacterial solute-binding protein ModA family.</text>
</comment>